<keyword evidence="3" id="KW-1185">Reference proteome</keyword>
<dbReference type="Proteomes" id="UP000229498">
    <property type="component" value="Unassembled WGS sequence"/>
</dbReference>
<evidence type="ECO:0000313" key="2">
    <source>
        <dbReference type="EMBL" id="PJK28570.1"/>
    </source>
</evidence>
<gene>
    <name evidence="2" type="ORF">CVT23_16580</name>
</gene>
<feature type="region of interest" description="Disordered" evidence="1">
    <location>
        <begin position="81"/>
        <end position="100"/>
    </location>
</feature>
<proteinExistence type="predicted"/>
<evidence type="ECO:0000313" key="3">
    <source>
        <dbReference type="Proteomes" id="UP000229498"/>
    </source>
</evidence>
<dbReference type="EMBL" id="PHIG01000043">
    <property type="protein sequence ID" value="PJK28570.1"/>
    <property type="molecule type" value="Genomic_DNA"/>
</dbReference>
<reference evidence="2 3" key="1">
    <citation type="submission" date="2017-11" db="EMBL/GenBank/DDBJ databases">
        <title>Draft genome sequence of Rhizobiales bacterium SY3-13.</title>
        <authorList>
            <person name="Sun C."/>
        </authorList>
    </citation>
    <scope>NUCLEOTIDE SEQUENCE [LARGE SCALE GENOMIC DNA]</scope>
    <source>
        <strain evidence="2 3">SY3-13</strain>
    </source>
</reference>
<dbReference type="InterPro" id="IPR007475">
    <property type="entry name" value="UbiK"/>
</dbReference>
<dbReference type="OrthoDB" id="7392124at2"/>
<name>A0A2M9FYN8_9PROT</name>
<feature type="compositionally biased region" description="Basic residues" evidence="1">
    <location>
        <begin position="85"/>
        <end position="94"/>
    </location>
</feature>
<accession>A0A2M9FYN8</accession>
<comment type="caution">
    <text evidence="2">The sequence shown here is derived from an EMBL/GenBank/DDBJ whole genome shotgun (WGS) entry which is preliminary data.</text>
</comment>
<evidence type="ECO:0000256" key="1">
    <source>
        <dbReference type="SAM" id="MobiDB-lite"/>
    </source>
</evidence>
<dbReference type="RefSeq" id="WP_109796049.1">
    <property type="nucleotide sequence ID" value="NZ_PHIG01000043.1"/>
</dbReference>
<sequence>MQTRNPLFDDIARLMTSAAGAMQGARDEAEAAVRTRLERILADMDLVDRDSFEAVKEMAAEARMENERLSGEIESLRREIAELKKPKRAPRRKKAGDAGA</sequence>
<dbReference type="Pfam" id="PF04380">
    <property type="entry name" value="BMFP"/>
    <property type="match status" value="1"/>
</dbReference>
<dbReference type="AlphaFoldDB" id="A0A2M9FYN8"/>
<organism evidence="2 3">
    <name type="scientific">Minwuia thermotolerans</name>
    <dbReference type="NCBI Taxonomy" id="2056226"/>
    <lineage>
        <taxon>Bacteria</taxon>
        <taxon>Pseudomonadati</taxon>
        <taxon>Pseudomonadota</taxon>
        <taxon>Alphaproteobacteria</taxon>
        <taxon>Minwuiales</taxon>
        <taxon>Minwuiaceae</taxon>
        <taxon>Minwuia</taxon>
    </lineage>
</organism>
<protein>
    <submittedName>
        <fullName evidence="2">Pyrroline-5-carboxylate reductase</fullName>
    </submittedName>
</protein>